<protein>
    <recommendedName>
        <fullName evidence="5">BED-type domain-containing protein</fullName>
    </recommendedName>
</protein>
<keyword evidence="3" id="KW-0862">Zinc</keyword>
<evidence type="ECO:0000313" key="7">
    <source>
        <dbReference type="Proteomes" id="UP001372834"/>
    </source>
</evidence>
<dbReference type="AlphaFoldDB" id="A0AAN8Q0B8"/>
<dbReference type="GO" id="GO:0003677">
    <property type="term" value="F:DNA binding"/>
    <property type="evidence" value="ECO:0007669"/>
    <property type="project" value="InterPro"/>
</dbReference>
<evidence type="ECO:0000256" key="2">
    <source>
        <dbReference type="ARBA" id="ARBA00022771"/>
    </source>
</evidence>
<proteinExistence type="predicted"/>
<dbReference type="PROSITE" id="PS50808">
    <property type="entry name" value="ZF_BED"/>
    <property type="match status" value="1"/>
</dbReference>
<evidence type="ECO:0000259" key="5">
    <source>
        <dbReference type="PROSITE" id="PS50808"/>
    </source>
</evidence>
<feature type="domain" description="BED-type" evidence="5">
    <location>
        <begin position="19"/>
        <end position="70"/>
    </location>
</feature>
<comment type="caution">
    <text evidence="6">The sequence shown here is derived from an EMBL/GenBank/DDBJ whole genome shotgun (WGS) entry which is preliminary data.</text>
</comment>
<dbReference type="Proteomes" id="UP001372834">
    <property type="component" value="Unassembled WGS sequence"/>
</dbReference>
<dbReference type="EMBL" id="JAWJWE010000036">
    <property type="protein sequence ID" value="KAK6629313.1"/>
    <property type="molecule type" value="Genomic_DNA"/>
</dbReference>
<dbReference type="InterPro" id="IPR003656">
    <property type="entry name" value="Znf_BED"/>
</dbReference>
<accession>A0AAN8Q0B8</accession>
<gene>
    <name evidence="6" type="ORF">RUM43_003130</name>
</gene>
<keyword evidence="2 4" id="KW-0863">Zinc-finger</keyword>
<reference evidence="6 7" key="1">
    <citation type="submission" date="2023-10" db="EMBL/GenBank/DDBJ databases">
        <title>Genomes of two closely related lineages of the louse Polyplax serrata with different host specificities.</title>
        <authorList>
            <person name="Martinu J."/>
            <person name="Tarabai H."/>
            <person name="Stefka J."/>
            <person name="Hypsa V."/>
        </authorList>
    </citation>
    <scope>NUCLEOTIDE SEQUENCE [LARGE SCALE GENOMIC DNA]</scope>
    <source>
        <strain evidence="6">HR10_N</strain>
    </source>
</reference>
<evidence type="ECO:0000256" key="4">
    <source>
        <dbReference type="PROSITE-ProRule" id="PRU00027"/>
    </source>
</evidence>
<dbReference type="Pfam" id="PF02892">
    <property type="entry name" value="zf-BED"/>
    <property type="match status" value="1"/>
</dbReference>
<sequence length="105" mass="12587">MIGDVFTFPTNVKQQEEKGYKNPIFDYYEVIEEGKVECRICGCVMAYKKSSYLTNVARHLKRHEKYFEEYKNKKLELKTYRMRSYYSNLLIASSHIFKPEAHIDI</sequence>
<organism evidence="6 7">
    <name type="scientific">Polyplax serrata</name>
    <name type="common">Common mouse louse</name>
    <dbReference type="NCBI Taxonomy" id="468196"/>
    <lineage>
        <taxon>Eukaryota</taxon>
        <taxon>Metazoa</taxon>
        <taxon>Ecdysozoa</taxon>
        <taxon>Arthropoda</taxon>
        <taxon>Hexapoda</taxon>
        <taxon>Insecta</taxon>
        <taxon>Pterygota</taxon>
        <taxon>Neoptera</taxon>
        <taxon>Paraneoptera</taxon>
        <taxon>Psocodea</taxon>
        <taxon>Troctomorpha</taxon>
        <taxon>Phthiraptera</taxon>
        <taxon>Anoplura</taxon>
        <taxon>Polyplacidae</taxon>
        <taxon>Polyplax</taxon>
    </lineage>
</organism>
<name>A0AAN8Q0B8_POLSC</name>
<keyword evidence="1" id="KW-0479">Metal-binding</keyword>
<evidence type="ECO:0000313" key="6">
    <source>
        <dbReference type="EMBL" id="KAK6629313.1"/>
    </source>
</evidence>
<dbReference type="GO" id="GO:0008270">
    <property type="term" value="F:zinc ion binding"/>
    <property type="evidence" value="ECO:0007669"/>
    <property type="project" value="UniProtKB-KW"/>
</dbReference>
<evidence type="ECO:0000256" key="1">
    <source>
        <dbReference type="ARBA" id="ARBA00022723"/>
    </source>
</evidence>
<evidence type="ECO:0000256" key="3">
    <source>
        <dbReference type="ARBA" id="ARBA00022833"/>
    </source>
</evidence>